<dbReference type="Proteomes" id="UP000249099">
    <property type="component" value="Unassembled WGS sequence"/>
</dbReference>
<comment type="catalytic activity">
    <reaction evidence="1">
        <text>a 1,2-diacyl-sn-glycero-3-phosphocholine + H2O = a 1,2-diacyl-sn-glycero-3-phosphate + choline + H(+)</text>
        <dbReference type="Rhea" id="RHEA:14445"/>
        <dbReference type="ChEBI" id="CHEBI:15354"/>
        <dbReference type="ChEBI" id="CHEBI:15377"/>
        <dbReference type="ChEBI" id="CHEBI:15378"/>
        <dbReference type="ChEBI" id="CHEBI:57643"/>
        <dbReference type="ChEBI" id="CHEBI:58608"/>
        <dbReference type="EC" id="3.1.4.4"/>
    </reaction>
</comment>
<dbReference type="CDD" id="cd09130">
    <property type="entry name" value="PLDc_unchar2_2"/>
    <property type="match status" value="1"/>
</dbReference>
<dbReference type="Gene3D" id="3.30.870.10">
    <property type="entry name" value="Endonuclease Chain A"/>
    <property type="match status" value="2"/>
</dbReference>
<keyword evidence="5" id="KW-0442">Lipid degradation</keyword>
<dbReference type="EC" id="3.1.4.4" evidence="3"/>
<feature type="domain" description="Phospholipase D-like" evidence="7">
    <location>
        <begin position="299"/>
        <end position="441"/>
    </location>
</feature>
<proteinExistence type="inferred from homology"/>
<dbReference type="GO" id="GO:0016042">
    <property type="term" value="P:lipid catabolic process"/>
    <property type="evidence" value="ECO:0007669"/>
    <property type="project" value="UniProtKB-KW"/>
</dbReference>
<evidence type="ECO:0000256" key="5">
    <source>
        <dbReference type="ARBA" id="ARBA00022963"/>
    </source>
</evidence>
<dbReference type="SUPFAM" id="SSF56024">
    <property type="entry name" value="Phospholipase D/nuclease"/>
    <property type="match status" value="2"/>
</dbReference>
<evidence type="ECO:0000256" key="2">
    <source>
        <dbReference type="ARBA" id="ARBA00008664"/>
    </source>
</evidence>
<gene>
    <name evidence="8" type="ORF">B8A44_06585</name>
</gene>
<dbReference type="GO" id="GO:0016891">
    <property type="term" value="F:RNA endonuclease activity producing 5'-phosphomonoesters, hydrolytic mechanism"/>
    <property type="evidence" value="ECO:0007669"/>
    <property type="project" value="TreeGrafter"/>
</dbReference>
<evidence type="ECO:0000313" key="8">
    <source>
        <dbReference type="EMBL" id="RAN62911.1"/>
    </source>
</evidence>
<dbReference type="RefSeq" id="WP_112790234.1">
    <property type="nucleotide sequence ID" value="NZ_CP040413.1"/>
</dbReference>
<dbReference type="EMBL" id="NAQV01000019">
    <property type="protein sequence ID" value="RAN62911.1"/>
    <property type="molecule type" value="Genomic_DNA"/>
</dbReference>
<dbReference type="Pfam" id="PF13091">
    <property type="entry name" value="PLDc_2"/>
    <property type="match status" value="1"/>
</dbReference>
<dbReference type="InterPro" id="IPR051406">
    <property type="entry name" value="PLD_domain"/>
</dbReference>
<keyword evidence="4" id="KW-0378">Hydrolase</keyword>
<dbReference type="GO" id="GO:0004630">
    <property type="term" value="F:phospholipase D activity"/>
    <property type="evidence" value="ECO:0007669"/>
    <property type="project" value="UniProtKB-EC"/>
</dbReference>
<sequence>MQKKSFFKTLGAVLILIPVVVGSYHVFKSSPESVSYESDVYQTDSAKFIYDLTYETEDGTIQNDQTILDHMYDIIDEAESFLLMDLFLFNDDYDRTSQKFPSVSHDLADRLIQKKQNNPEMDILLVTDPINSFYRTYTPDHFKAMEEVGIKVVQTDLKPLRDSNPLYSSLYRSYLQWFTPSTASYMKNVLRPQGPDVNIGSYIEMLNFKANHRKTVMSEKTALIASWNPHDGSGYHSNIAFTVQGDVLNDLHYSDSSVARWSDVEDQYIPDASAIESETTSDGTYQVQLITEQKIKEHLLNTIQSAQSGDHLKAGLFYLSDRDIIDELKRASQRGVNIQLILDINRDAFGAKKIGIPNKPVAAKLIDEENIDIRWYETHGEQYHAKFLVHEGQEDMTIIGGSANFTRRNLDDYNLETDLKVVGPHDSDLMQEVTAYYDRIWHNEGGHYTVDYTVYAENSWWKNMVYFIQERFGTSTF</sequence>
<dbReference type="PANTHER" id="PTHR43856:SF1">
    <property type="entry name" value="MITOCHONDRIAL CARDIOLIPIN HYDROLASE"/>
    <property type="match status" value="1"/>
</dbReference>
<evidence type="ECO:0000256" key="3">
    <source>
        <dbReference type="ARBA" id="ARBA00012027"/>
    </source>
</evidence>
<keyword evidence="6" id="KW-0443">Lipid metabolism</keyword>
<evidence type="ECO:0000256" key="6">
    <source>
        <dbReference type="ARBA" id="ARBA00023098"/>
    </source>
</evidence>
<dbReference type="AlphaFoldDB" id="A0A328KM89"/>
<comment type="caution">
    <text evidence="8">The sequence shown here is derived from an EMBL/GenBank/DDBJ whole genome shotgun (WGS) entry which is preliminary data.</text>
</comment>
<organism evidence="8 9">
    <name type="scientific">Dolosigranulum pigrum</name>
    <dbReference type="NCBI Taxonomy" id="29394"/>
    <lineage>
        <taxon>Bacteria</taxon>
        <taxon>Bacillati</taxon>
        <taxon>Bacillota</taxon>
        <taxon>Bacilli</taxon>
        <taxon>Lactobacillales</taxon>
        <taxon>Carnobacteriaceae</taxon>
        <taxon>Dolosigranulum</taxon>
    </lineage>
</organism>
<evidence type="ECO:0000259" key="7">
    <source>
        <dbReference type="Pfam" id="PF13091"/>
    </source>
</evidence>
<accession>A0A328KM89</accession>
<comment type="similarity">
    <text evidence="2">Belongs to the phospholipase D family.</text>
</comment>
<evidence type="ECO:0000256" key="1">
    <source>
        <dbReference type="ARBA" id="ARBA00000798"/>
    </source>
</evidence>
<evidence type="ECO:0000313" key="9">
    <source>
        <dbReference type="Proteomes" id="UP000249099"/>
    </source>
</evidence>
<dbReference type="PANTHER" id="PTHR43856">
    <property type="entry name" value="CARDIOLIPIN HYDROLASE"/>
    <property type="match status" value="1"/>
</dbReference>
<protein>
    <recommendedName>
        <fullName evidence="3">phospholipase D</fullName>
        <ecNumber evidence="3">3.1.4.4</ecNumber>
    </recommendedName>
</protein>
<dbReference type="InterPro" id="IPR025202">
    <property type="entry name" value="PLD-like_dom"/>
</dbReference>
<reference evidence="8 9" key="1">
    <citation type="submission" date="2017-03" db="EMBL/GenBank/DDBJ databases">
        <title>wgs assembly of Dolosigranulum pigrum KPL CDC strains.</title>
        <authorList>
            <person name="Brugger S.D."/>
            <person name="Pettigrew M."/>
            <person name="Kong Y."/>
            <person name="Lemon K.P."/>
        </authorList>
    </citation>
    <scope>NUCLEOTIDE SEQUENCE [LARGE SCALE GENOMIC DNA]</scope>
    <source>
        <strain evidence="8 9">KPL1931_CDC4294-98</strain>
    </source>
</reference>
<name>A0A328KM89_9LACT</name>
<evidence type="ECO:0000256" key="4">
    <source>
        <dbReference type="ARBA" id="ARBA00022801"/>
    </source>
</evidence>